<dbReference type="CDD" id="cd10017">
    <property type="entry name" value="B3_DNA"/>
    <property type="match status" value="1"/>
</dbReference>
<evidence type="ECO:0000256" key="5">
    <source>
        <dbReference type="ARBA" id="ARBA00023242"/>
    </source>
</evidence>
<feature type="compositionally biased region" description="Basic residues" evidence="6">
    <location>
        <begin position="14"/>
        <end position="34"/>
    </location>
</feature>
<organism evidence="8 9">
    <name type="scientific">Aegilops tauschii subsp. strangulata</name>
    <name type="common">Goatgrass</name>
    <dbReference type="NCBI Taxonomy" id="200361"/>
    <lineage>
        <taxon>Eukaryota</taxon>
        <taxon>Viridiplantae</taxon>
        <taxon>Streptophyta</taxon>
        <taxon>Embryophyta</taxon>
        <taxon>Tracheophyta</taxon>
        <taxon>Spermatophyta</taxon>
        <taxon>Magnoliopsida</taxon>
        <taxon>Liliopsida</taxon>
        <taxon>Poales</taxon>
        <taxon>Poaceae</taxon>
        <taxon>BOP clade</taxon>
        <taxon>Pooideae</taxon>
        <taxon>Triticodae</taxon>
        <taxon>Triticeae</taxon>
        <taxon>Triticinae</taxon>
        <taxon>Aegilops</taxon>
    </lineage>
</organism>
<dbReference type="GO" id="GO:0003677">
    <property type="term" value="F:DNA binding"/>
    <property type="evidence" value="ECO:0007669"/>
    <property type="project" value="UniProtKB-KW"/>
</dbReference>
<feature type="compositionally biased region" description="Basic residues" evidence="6">
    <location>
        <begin position="65"/>
        <end position="80"/>
    </location>
</feature>
<dbReference type="AlphaFoldDB" id="A0A452ZRZ9"/>
<dbReference type="Gene3D" id="2.40.330.10">
    <property type="entry name" value="DNA-binding pseudobarrel domain"/>
    <property type="match status" value="1"/>
</dbReference>
<dbReference type="InterPro" id="IPR003340">
    <property type="entry name" value="B3_DNA-bd"/>
</dbReference>
<keyword evidence="9" id="KW-1185">Reference proteome</keyword>
<keyword evidence="2" id="KW-0805">Transcription regulation</keyword>
<dbReference type="GO" id="GO:0005634">
    <property type="term" value="C:nucleus"/>
    <property type="evidence" value="ECO:0007669"/>
    <property type="project" value="UniProtKB-SubCell"/>
</dbReference>
<dbReference type="Gramene" id="AET1Gv20896300.4">
    <property type="protein sequence ID" value="AET1Gv20896300.4"/>
    <property type="gene ID" value="AET1Gv20896300"/>
</dbReference>
<feature type="compositionally biased region" description="Basic residues" evidence="6">
    <location>
        <begin position="118"/>
        <end position="131"/>
    </location>
</feature>
<feature type="compositionally biased region" description="Basic residues" evidence="6">
    <location>
        <begin position="88"/>
        <end position="110"/>
    </location>
</feature>
<dbReference type="PANTHER" id="PTHR31140:SF1">
    <property type="entry name" value="AP2_ERF AND B3 DOMAIN-CONTAINING TRANSCRIPTION REPRESSOR RAV2"/>
    <property type="match status" value="1"/>
</dbReference>
<feature type="region of interest" description="Disordered" evidence="6">
    <location>
        <begin position="40"/>
        <end position="59"/>
    </location>
</feature>
<evidence type="ECO:0000256" key="6">
    <source>
        <dbReference type="SAM" id="MobiDB-lite"/>
    </source>
</evidence>
<dbReference type="SMART" id="SM01019">
    <property type="entry name" value="B3"/>
    <property type="match status" value="1"/>
</dbReference>
<dbReference type="GO" id="GO:0003700">
    <property type="term" value="F:DNA-binding transcription factor activity"/>
    <property type="evidence" value="ECO:0007669"/>
    <property type="project" value="InterPro"/>
</dbReference>
<feature type="compositionally biased region" description="Low complexity" evidence="6">
    <location>
        <begin position="1"/>
        <end position="13"/>
    </location>
</feature>
<evidence type="ECO:0000256" key="1">
    <source>
        <dbReference type="ARBA" id="ARBA00004123"/>
    </source>
</evidence>
<evidence type="ECO:0000313" key="8">
    <source>
        <dbReference type="EnsemblPlants" id="AET1Gv20896300.4"/>
    </source>
</evidence>
<dbReference type="InterPro" id="IPR015300">
    <property type="entry name" value="DNA-bd_pseudobarrel_sf"/>
</dbReference>
<evidence type="ECO:0000259" key="7">
    <source>
        <dbReference type="PROSITE" id="PS50863"/>
    </source>
</evidence>
<evidence type="ECO:0000256" key="2">
    <source>
        <dbReference type="ARBA" id="ARBA00023015"/>
    </source>
</evidence>
<dbReference type="SUPFAM" id="SSF101936">
    <property type="entry name" value="DNA-binding pseudobarrel domain"/>
    <property type="match status" value="1"/>
</dbReference>
<accession>A0A452ZRZ9</accession>
<comment type="subcellular location">
    <subcellularLocation>
        <location evidence="1">Nucleus</location>
    </subcellularLocation>
</comment>
<dbReference type="PROSITE" id="PS50863">
    <property type="entry name" value="B3"/>
    <property type="match status" value="1"/>
</dbReference>
<evidence type="ECO:0000313" key="9">
    <source>
        <dbReference type="Proteomes" id="UP000015105"/>
    </source>
</evidence>
<evidence type="ECO:0000256" key="4">
    <source>
        <dbReference type="ARBA" id="ARBA00023163"/>
    </source>
</evidence>
<feature type="domain" description="TF-B3" evidence="7">
    <location>
        <begin position="155"/>
        <end position="265"/>
    </location>
</feature>
<evidence type="ECO:0000256" key="3">
    <source>
        <dbReference type="ARBA" id="ARBA00023125"/>
    </source>
</evidence>
<reference evidence="9" key="2">
    <citation type="journal article" date="2017" name="Nat. Plants">
        <title>The Aegilops tauschii genome reveals multiple impacts of transposons.</title>
        <authorList>
            <person name="Zhao G."/>
            <person name="Zou C."/>
            <person name="Li K."/>
            <person name="Wang K."/>
            <person name="Li T."/>
            <person name="Gao L."/>
            <person name="Zhang X."/>
            <person name="Wang H."/>
            <person name="Yang Z."/>
            <person name="Liu X."/>
            <person name="Jiang W."/>
            <person name="Mao L."/>
            <person name="Kong X."/>
            <person name="Jiao Y."/>
            <person name="Jia J."/>
        </authorList>
    </citation>
    <scope>NUCLEOTIDE SEQUENCE [LARGE SCALE GENOMIC DNA]</scope>
    <source>
        <strain evidence="9">cv. AL8/78</strain>
    </source>
</reference>
<feature type="region of interest" description="Disordered" evidence="6">
    <location>
        <begin position="1"/>
        <end position="34"/>
    </location>
</feature>
<dbReference type="PANTHER" id="PTHR31140">
    <property type="entry name" value="B3 DOMAIN-CONTAINING TRANSCRIPTION FACTOR ABI3"/>
    <property type="match status" value="1"/>
</dbReference>
<protein>
    <recommendedName>
        <fullName evidence="7">TF-B3 domain-containing protein</fullName>
    </recommendedName>
</protein>
<keyword evidence="5" id="KW-0539">Nucleus</keyword>
<dbReference type="Pfam" id="PF02362">
    <property type="entry name" value="B3"/>
    <property type="match status" value="1"/>
</dbReference>
<reference evidence="8" key="5">
    <citation type="journal article" date="2021" name="G3 (Bethesda)">
        <title>Aegilops tauschii genome assembly Aet v5.0 features greater sequence contiguity and improved annotation.</title>
        <authorList>
            <person name="Wang L."/>
            <person name="Zhu T."/>
            <person name="Rodriguez J.C."/>
            <person name="Deal K.R."/>
            <person name="Dubcovsky J."/>
            <person name="McGuire P.E."/>
            <person name="Lux T."/>
            <person name="Spannagl M."/>
            <person name="Mayer K.F.X."/>
            <person name="Baldrich P."/>
            <person name="Meyers B.C."/>
            <person name="Huo N."/>
            <person name="Gu Y.Q."/>
            <person name="Zhou H."/>
            <person name="Devos K.M."/>
            <person name="Bennetzen J.L."/>
            <person name="Unver T."/>
            <person name="Budak H."/>
            <person name="Gulick P.J."/>
            <person name="Galiba G."/>
            <person name="Kalapos B."/>
            <person name="Nelson D.R."/>
            <person name="Li P."/>
            <person name="You F.M."/>
            <person name="Luo M.C."/>
            <person name="Dvorak J."/>
        </authorList>
    </citation>
    <scope>NUCLEOTIDE SEQUENCE [LARGE SCALE GENOMIC DNA]</scope>
    <source>
        <strain evidence="8">cv. AL8/78</strain>
    </source>
</reference>
<reference evidence="8" key="4">
    <citation type="submission" date="2019-03" db="UniProtKB">
        <authorList>
            <consortium name="EnsemblPlants"/>
        </authorList>
    </citation>
    <scope>IDENTIFICATION</scope>
</reference>
<keyword evidence="3" id="KW-0238">DNA-binding</keyword>
<dbReference type="InterPro" id="IPR044800">
    <property type="entry name" value="LEC2-like"/>
</dbReference>
<feature type="region of interest" description="Disordered" evidence="6">
    <location>
        <begin position="65"/>
        <end position="131"/>
    </location>
</feature>
<name>A0A452ZRZ9_AEGTS</name>
<dbReference type="EnsemblPlants" id="AET1Gv20896300.4">
    <property type="protein sequence ID" value="AET1Gv20896300.4"/>
    <property type="gene ID" value="AET1Gv20896300"/>
</dbReference>
<reference evidence="8" key="3">
    <citation type="journal article" date="2017" name="Nature">
        <title>Genome sequence of the progenitor of the wheat D genome Aegilops tauschii.</title>
        <authorList>
            <person name="Luo M.C."/>
            <person name="Gu Y.Q."/>
            <person name="Puiu D."/>
            <person name="Wang H."/>
            <person name="Twardziok S.O."/>
            <person name="Deal K.R."/>
            <person name="Huo N."/>
            <person name="Zhu T."/>
            <person name="Wang L."/>
            <person name="Wang Y."/>
            <person name="McGuire P.E."/>
            <person name="Liu S."/>
            <person name="Long H."/>
            <person name="Ramasamy R.K."/>
            <person name="Rodriguez J.C."/>
            <person name="Van S.L."/>
            <person name="Yuan L."/>
            <person name="Wang Z."/>
            <person name="Xia Z."/>
            <person name="Xiao L."/>
            <person name="Anderson O.D."/>
            <person name="Ouyang S."/>
            <person name="Liang Y."/>
            <person name="Zimin A.V."/>
            <person name="Pertea G."/>
            <person name="Qi P."/>
            <person name="Bennetzen J.L."/>
            <person name="Dai X."/>
            <person name="Dawson M.W."/>
            <person name="Muller H.G."/>
            <person name="Kugler K."/>
            <person name="Rivarola-Duarte L."/>
            <person name="Spannagl M."/>
            <person name="Mayer K.F.X."/>
            <person name="Lu F.H."/>
            <person name="Bevan M.W."/>
            <person name="Leroy P."/>
            <person name="Li P."/>
            <person name="You F.M."/>
            <person name="Sun Q."/>
            <person name="Liu Z."/>
            <person name="Lyons E."/>
            <person name="Wicker T."/>
            <person name="Salzberg S.L."/>
            <person name="Devos K.M."/>
            <person name="Dvorak J."/>
        </authorList>
    </citation>
    <scope>NUCLEOTIDE SEQUENCE [LARGE SCALE GENOMIC DNA]</scope>
    <source>
        <strain evidence="8">cv. AL8/78</strain>
    </source>
</reference>
<reference evidence="9" key="1">
    <citation type="journal article" date="2014" name="Science">
        <title>Ancient hybridizations among the ancestral genomes of bread wheat.</title>
        <authorList>
            <consortium name="International Wheat Genome Sequencing Consortium,"/>
            <person name="Marcussen T."/>
            <person name="Sandve S.R."/>
            <person name="Heier L."/>
            <person name="Spannagl M."/>
            <person name="Pfeifer M."/>
            <person name="Jakobsen K.S."/>
            <person name="Wulff B.B."/>
            <person name="Steuernagel B."/>
            <person name="Mayer K.F."/>
            <person name="Olsen O.A."/>
        </authorList>
    </citation>
    <scope>NUCLEOTIDE SEQUENCE [LARGE SCALE GENOMIC DNA]</scope>
    <source>
        <strain evidence="9">cv. AL8/78</strain>
    </source>
</reference>
<keyword evidence="4" id="KW-0804">Transcription</keyword>
<feature type="region of interest" description="Disordered" evidence="6">
    <location>
        <begin position="296"/>
        <end position="319"/>
    </location>
</feature>
<dbReference type="Proteomes" id="UP000015105">
    <property type="component" value="Chromosome 1D"/>
</dbReference>
<proteinExistence type="predicted"/>
<sequence length="319" mass="34955">GRAGDQAAAARGQRGQRGHGRAGARRRGGLRPRRAAAVVQVQGRGAAAQRALGRADLRAPPARLARHVHGGGRGGPRLRRGGAEVPGPRRRHQLPPARRVRRGRRRRAPLPRRPLQGRGRRHAAQAHLPRRARAAQARLLRLRGRRGVVPYVILFDKTVTPSDVGKLNRLVIPKQHAEKHFPLQLPSAGTAVSGECKGVLLNFDDAAGKVWRFRYSYWNSSQSYVLTKGWSRFVKEKGLHAGDAVGFYRSVSGNNQLFIDCKLRSMTTTAATTSPAPVMRTVRLFGVDLLTAPAPRHAPEHEDYGLAKTNKRSVSVDAS</sequence>